<keyword evidence="15" id="KW-0175">Coiled coil</keyword>
<evidence type="ECO:0000256" key="2">
    <source>
        <dbReference type="ARBA" id="ARBA00004496"/>
    </source>
</evidence>
<feature type="region of interest" description="Disordered" evidence="16">
    <location>
        <begin position="1"/>
        <end position="39"/>
    </location>
</feature>
<dbReference type="Gene3D" id="1.20.5.170">
    <property type="match status" value="1"/>
</dbReference>
<keyword evidence="6" id="KW-0832">Ubl conjugation</keyword>
<keyword evidence="19" id="KW-1185">Reference proteome</keyword>
<evidence type="ECO:0000256" key="10">
    <source>
        <dbReference type="ARBA" id="ARBA00023163"/>
    </source>
</evidence>
<comment type="subcellular location">
    <subcellularLocation>
        <location evidence="2">Cytoplasm</location>
    </subcellularLocation>
    <subcellularLocation>
        <location evidence="1">Nucleus</location>
    </subcellularLocation>
</comment>
<name>A0A9Q0RSP2_BLOTA</name>
<comment type="function">
    <text evidence="12">Acts as a transcriptional activator which regulates the expression of several rod-specific genes, including RHO and PDE6B. Also functions as a transcriptional coactivator, stimulating transcription mediated by the transcription factor CRX and NR2E3. Binds to the rhodopsin promoter in a sequence-specific manner.</text>
</comment>
<dbReference type="InterPro" id="IPR008917">
    <property type="entry name" value="TF_DNA-bd_sf"/>
</dbReference>
<dbReference type="FunFam" id="1.20.5.170:FF:000071">
    <property type="entry name" value="Neural retina-specific leucine zipper protein"/>
    <property type="match status" value="1"/>
</dbReference>
<dbReference type="EMBL" id="JAPWDV010000001">
    <property type="protein sequence ID" value="KAJ6224486.1"/>
    <property type="molecule type" value="Genomic_DNA"/>
</dbReference>
<dbReference type="Proteomes" id="UP001142055">
    <property type="component" value="Chromosome 1"/>
</dbReference>
<dbReference type="GO" id="GO:0000978">
    <property type="term" value="F:RNA polymerase II cis-regulatory region sequence-specific DNA binding"/>
    <property type="evidence" value="ECO:0007669"/>
    <property type="project" value="TreeGrafter"/>
</dbReference>
<keyword evidence="9" id="KW-0010">Activator</keyword>
<dbReference type="PANTHER" id="PTHR10129">
    <property type="entry name" value="TRANSCRIPTION FACTOR MAF"/>
    <property type="match status" value="1"/>
</dbReference>
<organism evidence="18 19">
    <name type="scientific">Blomia tropicalis</name>
    <name type="common">Mite</name>
    <dbReference type="NCBI Taxonomy" id="40697"/>
    <lineage>
        <taxon>Eukaryota</taxon>
        <taxon>Metazoa</taxon>
        <taxon>Ecdysozoa</taxon>
        <taxon>Arthropoda</taxon>
        <taxon>Chelicerata</taxon>
        <taxon>Arachnida</taxon>
        <taxon>Acari</taxon>
        <taxon>Acariformes</taxon>
        <taxon>Sarcoptiformes</taxon>
        <taxon>Astigmata</taxon>
        <taxon>Glycyphagoidea</taxon>
        <taxon>Echimyopodidae</taxon>
        <taxon>Blomia</taxon>
    </lineage>
</organism>
<reference evidence="18" key="1">
    <citation type="submission" date="2022-12" db="EMBL/GenBank/DDBJ databases">
        <title>Genome assemblies of Blomia tropicalis.</title>
        <authorList>
            <person name="Cui Y."/>
        </authorList>
    </citation>
    <scope>NUCLEOTIDE SEQUENCE</scope>
    <source>
        <tissue evidence="18">Adult mites</tissue>
    </source>
</reference>
<evidence type="ECO:0000256" key="8">
    <source>
        <dbReference type="ARBA" id="ARBA00023125"/>
    </source>
</evidence>
<comment type="subunit">
    <text evidence="13">Interacts with FIZ1; this interaction represses transactivation. Interacts (via the leucine-zipper domain) with CRX.</text>
</comment>
<keyword evidence="11" id="KW-0539">Nucleus</keyword>
<evidence type="ECO:0000256" key="1">
    <source>
        <dbReference type="ARBA" id="ARBA00004123"/>
    </source>
</evidence>
<feature type="coiled-coil region" evidence="15">
    <location>
        <begin position="194"/>
        <end position="221"/>
    </location>
</feature>
<evidence type="ECO:0000256" key="11">
    <source>
        <dbReference type="ARBA" id="ARBA00023242"/>
    </source>
</evidence>
<dbReference type="InterPro" id="IPR004826">
    <property type="entry name" value="bZIP_Maf"/>
</dbReference>
<feature type="domain" description="Basic leucine zipper" evidence="17">
    <location>
        <begin position="127"/>
        <end position="219"/>
    </location>
</feature>
<keyword evidence="3" id="KW-0217">Developmental protein</keyword>
<evidence type="ECO:0000256" key="15">
    <source>
        <dbReference type="SAM" id="Coils"/>
    </source>
</evidence>
<keyword evidence="7" id="KW-0805">Transcription regulation</keyword>
<evidence type="ECO:0000256" key="7">
    <source>
        <dbReference type="ARBA" id="ARBA00023015"/>
    </source>
</evidence>
<accession>A0A9Q0RSP2</accession>
<evidence type="ECO:0000256" key="4">
    <source>
        <dbReference type="ARBA" id="ARBA00022490"/>
    </source>
</evidence>
<evidence type="ECO:0000259" key="17">
    <source>
        <dbReference type="Pfam" id="PF03131"/>
    </source>
</evidence>
<dbReference type="SUPFAM" id="SSF47454">
    <property type="entry name" value="A DNA-binding domain in eukaryotic transcription factors"/>
    <property type="match status" value="1"/>
</dbReference>
<evidence type="ECO:0000313" key="19">
    <source>
        <dbReference type="Proteomes" id="UP001142055"/>
    </source>
</evidence>
<dbReference type="Pfam" id="PF03131">
    <property type="entry name" value="bZIP_Maf"/>
    <property type="match status" value="1"/>
</dbReference>
<feature type="compositionally biased region" description="Polar residues" evidence="16">
    <location>
        <begin position="29"/>
        <end position="38"/>
    </location>
</feature>
<evidence type="ECO:0000256" key="16">
    <source>
        <dbReference type="SAM" id="MobiDB-lite"/>
    </source>
</evidence>
<evidence type="ECO:0000256" key="3">
    <source>
        <dbReference type="ARBA" id="ARBA00022473"/>
    </source>
</evidence>
<dbReference type="AlphaFoldDB" id="A0A9Q0RSP2"/>
<keyword evidence="10" id="KW-0804">Transcription</keyword>
<feature type="compositionally biased region" description="Polar residues" evidence="16">
    <location>
        <begin position="1"/>
        <end position="21"/>
    </location>
</feature>
<gene>
    <name evidence="18" type="ORF">RDWZM_003031</name>
</gene>
<dbReference type="GO" id="GO:0005737">
    <property type="term" value="C:cytoplasm"/>
    <property type="evidence" value="ECO:0007669"/>
    <property type="project" value="UniProtKB-SubCell"/>
</dbReference>
<sequence>MKKMKGTNTKAARKVASSSHGNQEDPDNDSTFQSNCLTEEQLKEELNRCGLPSPAYLYSNEDKSASDNLQFMLKSDDDYYDSMDSTNSKLNFSDNGSIKNSDLYSNSSHFASNSSSSANGQPPPVITDDLLVTLTVRELNRQLKMSGISKSEMIKMKQRRRTLKNRGYAASCRNKRLEQKGDLESEKTNVVDFVRHLNELVTKTQNEIREYKEKFESLQQFALQRQLELPSDLQQFVECGQLI</sequence>
<keyword evidence="5" id="KW-1017">Isopeptide bond</keyword>
<evidence type="ECO:0000256" key="6">
    <source>
        <dbReference type="ARBA" id="ARBA00022843"/>
    </source>
</evidence>
<dbReference type="GO" id="GO:0000981">
    <property type="term" value="F:DNA-binding transcription factor activity, RNA polymerase II-specific"/>
    <property type="evidence" value="ECO:0007669"/>
    <property type="project" value="TreeGrafter"/>
</dbReference>
<keyword evidence="4" id="KW-0963">Cytoplasm</keyword>
<evidence type="ECO:0000256" key="9">
    <source>
        <dbReference type="ARBA" id="ARBA00023159"/>
    </source>
</evidence>
<dbReference type="InterPro" id="IPR024874">
    <property type="entry name" value="Transcription_factor_Maf_fam"/>
</dbReference>
<dbReference type="PANTHER" id="PTHR10129:SF48">
    <property type="entry name" value="MAF-S, ISOFORM B"/>
    <property type="match status" value="1"/>
</dbReference>
<dbReference type="GO" id="GO:0045944">
    <property type="term" value="P:positive regulation of transcription by RNA polymerase II"/>
    <property type="evidence" value="ECO:0007669"/>
    <property type="project" value="UniProtKB-ARBA"/>
</dbReference>
<protein>
    <recommendedName>
        <fullName evidence="14">Neural retina-specific leucine zipper protein</fullName>
    </recommendedName>
</protein>
<dbReference type="GO" id="GO:0005634">
    <property type="term" value="C:nucleus"/>
    <property type="evidence" value="ECO:0007669"/>
    <property type="project" value="UniProtKB-SubCell"/>
</dbReference>
<evidence type="ECO:0000313" key="18">
    <source>
        <dbReference type="EMBL" id="KAJ6224486.1"/>
    </source>
</evidence>
<evidence type="ECO:0000256" key="5">
    <source>
        <dbReference type="ARBA" id="ARBA00022499"/>
    </source>
</evidence>
<comment type="caution">
    <text evidence="18">The sequence shown here is derived from an EMBL/GenBank/DDBJ whole genome shotgun (WGS) entry which is preliminary data.</text>
</comment>
<keyword evidence="8" id="KW-0238">DNA-binding</keyword>
<evidence type="ECO:0000256" key="12">
    <source>
        <dbReference type="ARBA" id="ARBA00055281"/>
    </source>
</evidence>
<proteinExistence type="predicted"/>
<evidence type="ECO:0000256" key="14">
    <source>
        <dbReference type="ARBA" id="ARBA00071773"/>
    </source>
</evidence>
<evidence type="ECO:0000256" key="13">
    <source>
        <dbReference type="ARBA" id="ARBA00066263"/>
    </source>
</evidence>